<dbReference type="EMBL" id="JBHTCQ010000001">
    <property type="protein sequence ID" value="MFC7404879.1"/>
    <property type="molecule type" value="Genomic_DNA"/>
</dbReference>
<sequence length="761" mass="84849">MDLITALAPGSRIIDVGADSPRLARALADAGQEHYLGLVPARLLETVRAAAGPRSGRFVELASPTQVARSSTDVVILRAGFVPQLWTFGDLSHARLIAVERRRGPAALERRLAELLPRLTGRTVPRGRFTCAGSEFDVVEVTRTRVRRARRYLSPYWGVEGLVERLREHHVRYAVLRWFEELPVIAPGEDLDLLVADADIDVVERLLDTEPGTIPVDLYSETGLTGTDYRGMAYYPPPLARQILERAVAHRSGCRVPAPADHLRSMAYHAVYHKGVPSGLPARATGERAADPEHDYAAVLGELAAAQGVDLEPTLEGVDEYLAVEGWRPPPDTLRRLAATNPWVRPAEQGPAEVPEPAVFLIREHTFDVLGTEEILRVLRTLGFEILLVRELDLDARARCAAHMRGGNWGRGPFPVSGGGPGTVVVAAHYGPRPPGPRVRAQYPWLSNMDVLIAKSRIRDLLAARLPADRRFNAMHSADNEAEAWEYVALAVPDRDDALRAEIVRRRRGYTTDLPVLEVLQLGRRAKVEVVRTSDGPAVRKTFAPAAHRHLERELRGLRELAPRVPVLELLDEGPSWVQTPLYDNTLRELGDRPGGRLVPLRTARRMAEVLRDVHALGFDLVDAKPQNFLLDPRRGLRLLDLEFLHRYEGPAPAFHRMYGFVGVPADFAGDVPFVDDLSYELRWRPYVGLSLEQLLDAPPWEQHLRRGLFRAHRVLTGTSEPVRRLGRTARTAVRLARSNAGTTYRYLARRRSRAGFALRA</sequence>
<proteinExistence type="predicted"/>
<comment type="caution">
    <text evidence="1">The sequence shown here is derived from an EMBL/GenBank/DDBJ whole genome shotgun (WGS) entry which is preliminary data.</text>
</comment>
<dbReference type="Proteomes" id="UP001596455">
    <property type="component" value="Unassembled WGS sequence"/>
</dbReference>
<evidence type="ECO:0000313" key="2">
    <source>
        <dbReference type="Proteomes" id="UP001596455"/>
    </source>
</evidence>
<evidence type="ECO:0000313" key="1">
    <source>
        <dbReference type="EMBL" id="MFC7404879.1"/>
    </source>
</evidence>
<protein>
    <recommendedName>
        <fullName evidence="3">Protein kinase domain-containing protein</fullName>
    </recommendedName>
</protein>
<organism evidence="1 2">
    <name type="scientific">Georgenia alba</name>
    <dbReference type="NCBI Taxonomy" id="2233858"/>
    <lineage>
        <taxon>Bacteria</taxon>
        <taxon>Bacillati</taxon>
        <taxon>Actinomycetota</taxon>
        <taxon>Actinomycetes</taxon>
        <taxon>Micrococcales</taxon>
        <taxon>Bogoriellaceae</taxon>
        <taxon>Georgenia</taxon>
    </lineage>
</organism>
<reference evidence="2" key="1">
    <citation type="journal article" date="2019" name="Int. J. Syst. Evol. Microbiol.">
        <title>The Global Catalogue of Microorganisms (GCM) 10K type strain sequencing project: providing services to taxonomists for standard genome sequencing and annotation.</title>
        <authorList>
            <consortium name="The Broad Institute Genomics Platform"/>
            <consortium name="The Broad Institute Genome Sequencing Center for Infectious Disease"/>
            <person name="Wu L."/>
            <person name="Ma J."/>
        </authorList>
    </citation>
    <scope>NUCLEOTIDE SEQUENCE [LARGE SCALE GENOMIC DNA]</scope>
    <source>
        <strain evidence="2">JCM 1490</strain>
    </source>
</reference>
<gene>
    <name evidence="1" type="ORF">ACFQQL_07140</name>
</gene>
<dbReference type="InterPro" id="IPR011009">
    <property type="entry name" value="Kinase-like_dom_sf"/>
</dbReference>
<dbReference type="RefSeq" id="WP_382392693.1">
    <property type="nucleotide sequence ID" value="NZ_JBHTCQ010000001.1"/>
</dbReference>
<dbReference type="SUPFAM" id="SSF56112">
    <property type="entry name" value="Protein kinase-like (PK-like)"/>
    <property type="match status" value="1"/>
</dbReference>
<keyword evidence="2" id="KW-1185">Reference proteome</keyword>
<accession>A0ABW2Q780</accession>
<name>A0ABW2Q780_9MICO</name>
<evidence type="ECO:0008006" key="3">
    <source>
        <dbReference type="Google" id="ProtNLM"/>
    </source>
</evidence>